<name>A0A6B0UQ01_IXORI</name>
<dbReference type="EMBL" id="GIFC01009827">
    <property type="protein sequence ID" value="MXU91910.1"/>
    <property type="molecule type" value="Transcribed_RNA"/>
</dbReference>
<protein>
    <submittedName>
        <fullName evidence="1">Putative transposase protein</fullName>
    </submittedName>
</protein>
<sequence length="127" mass="14077">MGIAAVSQESSNVAHRDGPAHLHILQAVQPQPAKEPLQLSRDATFVLGRLKVSKVHQRLPTLQLSATVYVEGYVARIVAEKMACENCCAISKKPMSNEPMQQLTRYQDHGGLMYPSDDLMHVLDTLR</sequence>
<organism evidence="1">
    <name type="scientific">Ixodes ricinus</name>
    <name type="common">Common tick</name>
    <name type="synonym">Acarus ricinus</name>
    <dbReference type="NCBI Taxonomy" id="34613"/>
    <lineage>
        <taxon>Eukaryota</taxon>
        <taxon>Metazoa</taxon>
        <taxon>Ecdysozoa</taxon>
        <taxon>Arthropoda</taxon>
        <taxon>Chelicerata</taxon>
        <taxon>Arachnida</taxon>
        <taxon>Acari</taxon>
        <taxon>Parasitiformes</taxon>
        <taxon>Ixodida</taxon>
        <taxon>Ixodoidea</taxon>
        <taxon>Ixodidae</taxon>
        <taxon>Ixodinae</taxon>
        <taxon>Ixodes</taxon>
    </lineage>
</organism>
<accession>A0A6B0UQ01</accession>
<evidence type="ECO:0000313" key="1">
    <source>
        <dbReference type="EMBL" id="MXU91910.1"/>
    </source>
</evidence>
<reference evidence="1" key="1">
    <citation type="submission" date="2019-12" db="EMBL/GenBank/DDBJ databases">
        <title>An insight into the sialome of adult female Ixodes ricinus ticks feeding for 6 days.</title>
        <authorList>
            <person name="Perner J."/>
            <person name="Ribeiro J.M.C."/>
        </authorList>
    </citation>
    <scope>NUCLEOTIDE SEQUENCE</scope>
    <source>
        <strain evidence="1">Semi-engorged</strain>
        <tissue evidence="1">Salivary glands</tissue>
    </source>
</reference>
<proteinExistence type="predicted"/>
<dbReference type="AlphaFoldDB" id="A0A6B0UQ01"/>